<dbReference type="GO" id="GO:0005789">
    <property type="term" value="C:endoplasmic reticulum membrane"/>
    <property type="evidence" value="ECO:0007669"/>
    <property type="project" value="TreeGrafter"/>
</dbReference>
<feature type="non-terminal residue" evidence="2">
    <location>
        <position position="1"/>
    </location>
</feature>
<name>A0A0V0G9K0_TRIDM</name>
<organism evidence="2">
    <name type="scientific">Triatoma dimidiata</name>
    <name type="common">Kissing bug</name>
    <name type="synonym">Meccus dimidiatus</name>
    <dbReference type="NCBI Taxonomy" id="72491"/>
    <lineage>
        <taxon>Eukaryota</taxon>
        <taxon>Metazoa</taxon>
        <taxon>Ecdysozoa</taxon>
        <taxon>Arthropoda</taxon>
        <taxon>Hexapoda</taxon>
        <taxon>Insecta</taxon>
        <taxon>Pterygota</taxon>
        <taxon>Neoptera</taxon>
        <taxon>Paraneoptera</taxon>
        <taxon>Hemiptera</taxon>
        <taxon>Heteroptera</taxon>
        <taxon>Panheteroptera</taxon>
        <taxon>Cimicomorpha</taxon>
        <taxon>Reduviidae</taxon>
        <taxon>Triatominae</taxon>
        <taxon>Triatoma</taxon>
    </lineage>
</organism>
<protein>
    <submittedName>
        <fullName evidence="2">Uncharacterized protein</fullName>
    </submittedName>
</protein>
<dbReference type="GO" id="GO:0016197">
    <property type="term" value="P:endosomal transport"/>
    <property type="evidence" value="ECO:0007669"/>
    <property type="project" value="TreeGrafter"/>
</dbReference>
<accession>A0A0V0G9K0</accession>
<proteinExistence type="predicted"/>
<dbReference type="GO" id="GO:0005886">
    <property type="term" value="C:plasma membrane"/>
    <property type="evidence" value="ECO:0007669"/>
    <property type="project" value="TreeGrafter"/>
</dbReference>
<dbReference type="PANTHER" id="PTHR34009:SF2">
    <property type="entry name" value="PROTEIN STAR"/>
    <property type="match status" value="1"/>
</dbReference>
<dbReference type="PANTHER" id="PTHR34009">
    <property type="entry name" value="PROTEIN STAR"/>
    <property type="match status" value="1"/>
</dbReference>
<sequence>FLSSFTVVMIILIFSTDLKNRHYIHFNSTYIWDFEDCSQESPRLIHLIRTEFIESSRMNTSMQGNVAEKFHRKIKPSLQLLKIFKKKRSGIFFELGANRDLDVPPSETEWLSTHLQWHGLLTQPHPDIYRGVLKSAGQATYTAQVCISPTIYVKHAHFKVGDNSANSSLIPVPCFPLYSLMRAFNTTYLDLLVLNKVNAPLQVLKTLPLSQVRIHAIGIINHGLNEVDDLGVGNDLEDLCCLEDLARILENRGYKRSFACPLQGTFDSCYYVCAKQAGYCPSRLNH</sequence>
<dbReference type="EMBL" id="GECL01001305">
    <property type="protein sequence ID" value="JAP04819.1"/>
    <property type="molecule type" value="Transcribed_RNA"/>
</dbReference>
<dbReference type="InterPro" id="IPR053202">
    <property type="entry name" value="EGF_Rcpt_Signaling_Reg"/>
</dbReference>
<evidence type="ECO:0000313" key="2">
    <source>
        <dbReference type="EMBL" id="JAP04819.1"/>
    </source>
</evidence>
<dbReference type="GO" id="GO:0005794">
    <property type="term" value="C:Golgi apparatus"/>
    <property type="evidence" value="ECO:0007669"/>
    <property type="project" value="TreeGrafter"/>
</dbReference>
<dbReference type="AlphaFoldDB" id="A0A0V0G9K0"/>
<reference evidence="2" key="1">
    <citation type="journal article" date="2018" name="J. Proteomics">
        <title>Exploring the molecular complexity of Triatoma dimidiata sialome.</title>
        <authorList>
            <person name="Santiago P.B."/>
            <person name="de Araujo C.N."/>
            <person name="Charneau S."/>
            <person name="Bastos I.M.D."/>
            <person name="Assumpcao T.C.F."/>
            <person name="Queiroz R.M.L."/>
            <person name="Praca Y.R."/>
            <person name="Cordeiro T.M."/>
            <person name="Garcia C.H.S."/>
            <person name="da Silva I.G."/>
            <person name="Raiol T."/>
            <person name="Motta F.N."/>
            <person name="de Araujo Oliveira J.V."/>
            <person name="de Sousa M.V."/>
            <person name="Ribeiro J.M.C."/>
            <person name="de Santana J.M."/>
        </authorList>
    </citation>
    <scope>NUCLEOTIDE SEQUENCE</scope>
    <source>
        <strain evidence="2">Santander</strain>
        <tissue evidence="2">Salivary glands</tissue>
    </source>
</reference>
<dbReference type="GO" id="GO:0006888">
    <property type="term" value="P:endoplasmic reticulum to Golgi vesicle-mediated transport"/>
    <property type="evidence" value="ECO:0007669"/>
    <property type="project" value="TreeGrafter"/>
</dbReference>
<evidence type="ECO:0000256" key="1">
    <source>
        <dbReference type="SAM" id="SignalP"/>
    </source>
</evidence>
<feature type="chain" id="PRO_5006865194" evidence="1">
    <location>
        <begin position="22"/>
        <end position="286"/>
    </location>
</feature>
<feature type="signal peptide" evidence="1">
    <location>
        <begin position="1"/>
        <end position="21"/>
    </location>
</feature>
<dbReference type="GO" id="GO:0031902">
    <property type="term" value="C:late endosome membrane"/>
    <property type="evidence" value="ECO:0007669"/>
    <property type="project" value="TreeGrafter"/>
</dbReference>
<keyword evidence="1" id="KW-0732">Signal</keyword>